<dbReference type="EMBL" id="CP068393">
    <property type="protein sequence ID" value="QUC67054.1"/>
    <property type="molecule type" value="Genomic_DNA"/>
</dbReference>
<keyword evidence="2" id="KW-1185">Reference proteome</keyword>
<keyword evidence="1" id="KW-0808">Transferase</keyword>
<protein>
    <submittedName>
        <fullName evidence="1">Precorrin-3B C(17)-methyltransferase</fullName>
        <ecNumber evidence="1">2.1.1.131</ecNumber>
    </submittedName>
</protein>
<sequence>MGELYVVGIGPGAADEMTLRAAETLRHAEVIAGYQGYIDLIRPLFPDKEFISTPMRGETERCRLLLAEALGGKHAAMVCSGDAGVYGMTGLLYELAEGTGLEINVVPGVTAALSGAALLGAPLGHDFAVISLSDLLTPWETIEKRLDHAAAGDLCIALYNPASMKRKDHLSRACEIILRHASPETVCGAARNIARPEESFCLMTLKELQDYQADMFTTVFIGNSQTRVIDGRMVTPRGYTERNK</sequence>
<keyword evidence="1" id="KW-0489">Methyltransferase</keyword>
<evidence type="ECO:0000313" key="2">
    <source>
        <dbReference type="Proteomes" id="UP000682782"/>
    </source>
</evidence>
<reference evidence="1" key="1">
    <citation type="submission" date="2021-01" db="EMBL/GenBank/DDBJ databases">
        <title>Complete genome sequence of Clostridiales bacterium R-7.</title>
        <authorList>
            <person name="Mahoney-Kurpe S.C."/>
            <person name="Palevich N."/>
            <person name="Koike S."/>
            <person name="Moon C.D."/>
            <person name="Attwood G.T."/>
        </authorList>
    </citation>
    <scope>NUCLEOTIDE SEQUENCE</scope>
    <source>
        <strain evidence="1">R-7</strain>
    </source>
</reference>
<accession>A0AC61N6M5</accession>
<dbReference type="EC" id="2.1.1.131" evidence="1"/>
<proteinExistence type="predicted"/>
<organism evidence="1 2">
    <name type="scientific">Aristaeella hokkaidonensis</name>
    <dbReference type="NCBI Taxonomy" id="3046382"/>
    <lineage>
        <taxon>Bacteria</taxon>
        <taxon>Bacillati</taxon>
        <taxon>Bacillota</taxon>
        <taxon>Clostridia</taxon>
        <taxon>Eubacteriales</taxon>
        <taxon>Aristaeellaceae</taxon>
        <taxon>Aristaeella</taxon>
    </lineage>
</organism>
<evidence type="ECO:0000313" key="1">
    <source>
        <dbReference type="EMBL" id="QUC67054.1"/>
    </source>
</evidence>
<dbReference type="Proteomes" id="UP000682782">
    <property type="component" value="Chromosome"/>
</dbReference>
<name>A0AC61N6M5_9FIRM</name>
<gene>
    <name evidence="1" type="primary">cobJ</name>
    <name evidence="1" type="ORF">JYE49_14675</name>
</gene>